<evidence type="ECO:0000313" key="11">
    <source>
        <dbReference type="Proteomes" id="UP000589036"/>
    </source>
</evidence>
<feature type="transmembrane region" description="Helical" evidence="7">
    <location>
        <begin position="138"/>
        <end position="160"/>
    </location>
</feature>
<sequence>MTTGLSRPTAPARPRPDPGGGAPRRGSGTVRRDAVERRMARTGWLYTAPSLLVIGGVTIFPIVFSLVLSFSQVRITYDGFAIDALTFGNYVALLSSSDWYYALGFTVFYTVVTVAVEVVLGTMAALVMERLGAGRGWIMALLLIPWSMITVVSAQLWAYMYNSSYGVITWAVEAVTGSTPLILGQPAPAIGAMMVADIWKTTPFVAIIVLAGLVMLPRDVYEAAEVDGANAWTTFWRVTLPQLRSTIAVAVLFRILQAFGVFDLPFVLTGGGPGIATQSLAVMGYKVLFQDLNIGPGAAVATTTGLLVAGACLLFLKAFKAQVGKEEVA</sequence>
<evidence type="ECO:0000256" key="6">
    <source>
        <dbReference type="ARBA" id="ARBA00023136"/>
    </source>
</evidence>
<evidence type="ECO:0000256" key="8">
    <source>
        <dbReference type="SAM" id="MobiDB-lite"/>
    </source>
</evidence>
<dbReference type="PROSITE" id="PS50928">
    <property type="entry name" value="ABC_TM1"/>
    <property type="match status" value="1"/>
</dbReference>
<comment type="similarity">
    <text evidence="7">Belongs to the binding-protein-dependent transport system permease family.</text>
</comment>
<evidence type="ECO:0000256" key="5">
    <source>
        <dbReference type="ARBA" id="ARBA00022989"/>
    </source>
</evidence>
<dbReference type="InterPro" id="IPR035906">
    <property type="entry name" value="MetI-like_sf"/>
</dbReference>
<evidence type="ECO:0000256" key="3">
    <source>
        <dbReference type="ARBA" id="ARBA00022475"/>
    </source>
</evidence>
<keyword evidence="6 7" id="KW-0472">Membrane</keyword>
<feature type="transmembrane region" description="Helical" evidence="7">
    <location>
        <begin position="198"/>
        <end position="216"/>
    </location>
</feature>
<feature type="transmembrane region" description="Helical" evidence="7">
    <location>
        <begin position="247"/>
        <end position="268"/>
    </location>
</feature>
<accession>A0A852TTH8</accession>
<evidence type="ECO:0000256" key="1">
    <source>
        <dbReference type="ARBA" id="ARBA00004651"/>
    </source>
</evidence>
<protein>
    <submittedName>
        <fullName evidence="10">Multiple sugar transport system permease protein</fullName>
    </submittedName>
</protein>
<dbReference type="Proteomes" id="UP000589036">
    <property type="component" value="Unassembled WGS sequence"/>
</dbReference>
<keyword evidence="10" id="KW-0762">Sugar transport</keyword>
<proteinExistence type="inferred from homology"/>
<feature type="region of interest" description="Disordered" evidence="8">
    <location>
        <begin position="1"/>
        <end position="34"/>
    </location>
</feature>
<keyword evidence="4 7" id="KW-0812">Transmembrane</keyword>
<feature type="transmembrane region" description="Helical" evidence="7">
    <location>
        <begin position="99"/>
        <end position="126"/>
    </location>
</feature>
<dbReference type="SUPFAM" id="SSF161098">
    <property type="entry name" value="MetI-like"/>
    <property type="match status" value="1"/>
</dbReference>
<comment type="subcellular location">
    <subcellularLocation>
        <location evidence="1 7">Cell membrane</location>
        <topology evidence="1 7">Multi-pass membrane protein</topology>
    </subcellularLocation>
</comment>
<dbReference type="Pfam" id="PF00528">
    <property type="entry name" value="BPD_transp_1"/>
    <property type="match status" value="1"/>
</dbReference>
<dbReference type="Gene3D" id="1.10.3720.10">
    <property type="entry name" value="MetI-like"/>
    <property type="match status" value="1"/>
</dbReference>
<dbReference type="AlphaFoldDB" id="A0A852TTH8"/>
<organism evidence="10 11">
    <name type="scientific">Spinactinospora alkalitolerans</name>
    <dbReference type="NCBI Taxonomy" id="687207"/>
    <lineage>
        <taxon>Bacteria</taxon>
        <taxon>Bacillati</taxon>
        <taxon>Actinomycetota</taxon>
        <taxon>Actinomycetes</taxon>
        <taxon>Streptosporangiales</taxon>
        <taxon>Nocardiopsidaceae</taxon>
        <taxon>Spinactinospora</taxon>
    </lineage>
</organism>
<dbReference type="InterPro" id="IPR000515">
    <property type="entry name" value="MetI-like"/>
</dbReference>
<keyword evidence="2 7" id="KW-0813">Transport</keyword>
<keyword evidence="11" id="KW-1185">Reference proteome</keyword>
<evidence type="ECO:0000256" key="2">
    <source>
        <dbReference type="ARBA" id="ARBA00022448"/>
    </source>
</evidence>
<name>A0A852TTH8_9ACTN</name>
<keyword evidence="3" id="KW-1003">Cell membrane</keyword>
<gene>
    <name evidence="10" type="ORF">HDA32_002081</name>
</gene>
<dbReference type="GO" id="GO:0055085">
    <property type="term" value="P:transmembrane transport"/>
    <property type="evidence" value="ECO:0007669"/>
    <property type="project" value="InterPro"/>
</dbReference>
<evidence type="ECO:0000313" key="10">
    <source>
        <dbReference type="EMBL" id="NYE46961.1"/>
    </source>
</evidence>
<evidence type="ECO:0000256" key="7">
    <source>
        <dbReference type="RuleBase" id="RU363032"/>
    </source>
</evidence>
<feature type="transmembrane region" description="Helical" evidence="7">
    <location>
        <begin position="44"/>
        <end position="68"/>
    </location>
</feature>
<evidence type="ECO:0000256" key="4">
    <source>
        <dbReference type="ARBA" id="ARBA00022692"/>
    </source>
</evidence>
<dbReference type="PANTHER" id="PTHR43005">
    <property type="entry name" value="BLR7065 PROTEIN"/>
    <property type="match status" value="1"/>
</dbReference>
<dbReference type="CDD" id="cd06261">
    <property type="entry name" value="TM_PBP2"/>
    <property type="match status" value="1"/>
</dbReference>
<feature type="domain" description="ABC transmembrane type-1" evidence="9">
    <location>
        <begin position="103"/>
        <end position="317"/>
    </location>
</feature>
<feature type="transmembrane region" description="Helical" evidence="7">
    <location>
        <begin position="294"/>
        <end position="316"/>
    </location>
</feature>
<keyword evidence="5 7" id="KW-1133">Transmembrane helix</keyword>
<evidence type="ECO:0000259" key="9">
    <source>
        <dbReference type="PROSITE" id="PS50928"/>
    </source>
</evidence>
<reference evidence="10 11" key="1">
    <citation type="submission" date="2020-07" db="EMBL/GenBank/DDBJ databases">
        <title>Sequencing the genomes of 1000 actinobacteria strains.</title>
        <authorList>
            <person name="Klenk H.-P."/>
        </authorList>
    </citation>
    <scope>NUCLEOTIDE SEQUENCE [LARGE SCALE GENOMIC DNA]</scope>
    <source>
        <strain evidence="10 11">CXB654</strain>
    </source>
</reference>
<dbReference type="GO" id="GO:0005886">
    <property type="term" value="C:plasma membrane"/>
    <property type="evidence" value="ECO:0007669"/>
    <property type="project" value="UniProtKB-SubCell"/>
</dbReference>
<dbReference type="RefSeq" id="WP_312863123.1">
    <property type="nucleotide sequence ID" value="NZ_BAAAYY010000001.1"/>
</dbReference>
<dbReference type="PANTHER" id="PTHR43005:SF1">
    <property type="entry name" value="SPERMIDINE_PUTRESCINE TRANSPORT SYSTEM PERMEASE PROTEIN"/>
    <property type="match status" value="1"/>
</dbReference>
<dbReference type="EMBL" id="JACCCC010000001">
    <property type="protein sequence ID" value="NYE46961.1"/>
    <property type="molecule type" value="Genomic_DNA"/>
</dbReference>
<comment type="caution">
    <text evidence="10">The sequence shown here is derived from an EMBL/GenBank/DDBJ whole genome shotgun (WGS) entry which is preliminary data.</text>
</comment>